<keyword evidence="2" id="KW-1185">Reference proteome</keyword>
<accession>A0A1R2ASI6</accession>
<dbReference type="Proteomes" id="UP000187209">
    <property type="component" value="Unassembled WGS sequence"/>
</dbReference>
<reference evidence="1 2" key="1">
    <citation type="submission" date="2016-11" db="EMBL/GenBank/DDBJ databases">
        <title>The macronuclear genome of Stentor coeruleus: a giant cell with tiny introns.</title>
        <authorList>
            <person name="Slabodnick M."/>
            <person name="Ruby J.G."/>
            <person name="Reiff S.B."/>
            <person name="Swart E.C."/>
            <person name="Gosai S."/>
            <person name="Prabakaran S."/>
            <person name="Witkowska E."/>
            <person name="Larue G.E."/>
            <person name="Fisher S."/>
            <person name="Freeman R.M."/>
            <person name="Gunawardena J."/>
            <person name="Chu W."/>
            <person name="Stover N.A."/>
            <person name="Gregory B.D."/>
            <person name="Nowacki M."/>
            <person name="Derisi J."/>
            <person name="Roy S.W."/>
            <person name="Marshall W.F."/>
            <person name="Sood P."/>
        </authorList>
    </citation>
    <scope>NUCLEOTIDE SEQUENCE [LARGE SCALE GENOMIC DNA]</scope>
    <source>
        <strain evidence="1">WM001</strain>
    </source>
</reference>
<dbReference type="InterPro" id="IPR036322">
    <property type="entry name" value="WD40_repeat_dom_sf"/>
</dbReference>
<evidence type="ECO:0000313" key="1">
    <source>
        <dbReference type="EMBL" id="OMJ67477.1"/>
    </source>
</evidence>
<dbReference type="AlphaFoldDB" id="A0A1R2ASI6"/>
<protein>
    <submittedName>
        <fullName evidence="1">Uncharacterized protein</fullName>
    </submittedName>
</protein>
<sequence length="989" mass="113037">MEISQKVIQSSSIVHGLFWGKFLDNTDMLVVIKARLVEVFEVNEQDNSVYCILEQNLGFEVRLTAKLVWSPTDVIVCSSGNMLKFLSFEKDYFQTSFSISLNTTKIHKIETYSDYIIISINYWHLHIYSFKSRQLLHEITIFSSIIDWHLIDSKIQVLEYNKETSFYSWHIINTNNWEIKNLKPLDVKLIPIKFINFDDNLLVFGSDSSVFISPLKDLQTGLHFMLNGVYTDSTIVNNILYIVTDNGTFYSFNKNLSIEAPGFLGKYKDYFIVKENANLEPDSKIIGLGCGIFISNIYGNQQIFIPSGDLVYVNNRNGVLVDGFLEDLKGSYNYKTIKVASSGYENSKIYEMYRSLNVCTIAKIQNISKYSTGGCSVDKYLFVLPDIKAVDSESYKVVELDTIGLIEKATLLVLLDDKCRCCGRILEYDKQTNKPDEKIVLCSEDSESFCKRNTWSDGKTQGFIQVTDQNILKNSIPIFLFPDKALQAVSKSPYLCVGLISQTVLIFNNFHQQASITQVDFSSLFIDNFIYIGLHSCSIKKYSLNGQELNTIETLAIPHTFLFYYNHLFIGHRDGSLQIFSSESSIVHKKLGEKPLELCVYKDKIIVTTDKVYCIHNKHWDYSLVDIQGMKKIINSSILIGISHDVVFFDLEEELSCSLKQCLVKELKGRIRRMIKVKKNLICCSVVIKEKHVVIMYDYENNNELSVEIEGCVNHIRYWSEYDCLIIGVGIKEIDTDSLAEGQEIKDAGLVYFYSLDLKKLNNYKFSYPVSALYTENHTLYIAATYILYAINVTNINTAEKIGSFKTRSYINSIEKQNEHIFIATSHDGILGLILQQNTFKIVFYSKSRFSTDVICLYKTKVISIGLQGFISILDLESNTSSKVNIHGGSRCMFSGKISSHNLKEEDDKVLTVCCLNGEIIEVAKDIDENVVKITKEVYEAFIMEGIIDIQFPLEINANLLKYFPKLSEESKKSLKLEFPDIEEKLRLL</sequence>
<name>A0A1R2ASI6_9CILI</name>
<dbReference type="SUPFAM" id="SSF50978">
    <property type="entry name" value="WD40 repeat-like"/>
    <property type="match status" value="1"/>
</dbReference>
<proteinExistence type="predicted"/>
<evidence type="ECO:0000313" key="2">
    <source>
        <dbReference type="Proteomes" id="UP000187209"/>
    </source>
</evidence>
<organism evidence="1 2">
    <name type="scientific">Stentor coeruleus</name>
    <dbReference type="NCBI Taxonomy" id="5963"/>
    <lineage>
        <taxon>Eukaryota</taxon>
        <taxon>Sar</taxon>
        <taxon>Alveolata</taxon>
        <taxon>Ciliophora</taxon>
        <taxon>Postciliodesmatophora</taxon>
        <taxon>Heterotrichea</taxon>
        <taxon>Heterotrichida</taxon>
        <taxon>Stentoridae</taxon>
        <taxon>Stentor</taxon>
    </lineage>
</organism>
<comment type="caution">
    <text evidence="1">The sequence shown here is derived from an EMBL/GenBank/DDBJ whole genome shotgun (WGS) entry which is preliminary data.</text>
</comment>
<dbReference type="EMBL" id="MPUH01001491">
    <property type="protein sequence ID" value="OMJ67477.1"/>
    <property type="molecule type" value="Genomic_DNA"/>
</dbReference>
<gene>
    <name evidence="1" type="ORF">SteCoe_35356</name>
</gene>